<name>A0A6A0AK02_HAELA</name>
<gene>
    <name evidence="1" type="ORF">HaLaN_31541</name>
</gene>
<accession>A0A6A0AK02</accession>
<dbReference type="AlphaFoldDB" id="A0A6A0AK02"/>
<evidence type="ECO:0000313" key="1">
    <source>
        <dbReference type="EMBL" id="GFH32334.1"/>
    </source>
</evidence>
<sequence length="59" mass="6238">MAGSGWRLGTPTAGASGGHWSLWWLTASYIAVHHEAAYGLQPSSSTRVLTQLNPSAVSR</sequence>
<organism evidence="1 2">
    <name type="scientific">Haematococcus lacustris</name>
    <name type="common">Green alga</name>
    <name type="synonym">Haematococcus pluvialis</name>
    <dbReference type="NCBI Taxonomy" id="44745"/>
    <lineage>
        <taxon>Eukaryota</taxon>
        <taxon>Viridiplantae</taxon>
        <taxon>Chlorophyta</taxon>
        <taxon>core chlorophytes</taxon>
        <taxon>Chlorophyceae</taxon>
        <taxon>CS clade</taxon>
        <taxon>Chlamydomonadales</taxon>
        <taxon>Haematococcaceae</taxon>
        <taxon>Haematococcus</taxon>
    </lineage>
</organism>
<keyword evidence="2" id="KW-1185">Reference proteome</keyword>
<dbReference type="EMBL" id="BLLF01006533">
    <property type="protein sequence ID" value="GFH32334.1"/>
    <property type="molecule type" value="Genomic_DNA"/>
</dbReference>
<reference evidence="1 2" key="1">
    <citation type="submission" date="2020-02" db="EMBL/GenBank/DDBJ databases">
        <title>Draft genome sequence of Haematococcus lacustris strain NIES-144.</title>
        <authorList>
            <person name="Morimoto D."/>
            <person name="Nakagawa S."/>
            <person name="Yoshida T."/>
            <person name="Sawayama S."/>
        </authorList>
    </citation>
    <scope>NUCLEOTIDE SEQUENCE [LARGE SCALE GENOMIC DNA]</scope>
    <source>
        <strain evidence="1 2">NIES-144</strain>
    </source>
</reference>
<comment type="caution">
    <text evidence="1">The sequence shown here is derived from an EMBL/GenBank/DDBJ whole genome shotgun (WGS) entry which is preliminary data.</text>
</comment>
<proteinExistence type="predicted"/>
<evidence type="ECO:0000313" key="2">
    <source>
        <dbReference type="Proteomes" id="UP000485058"/>
    </source>
</evidence>
<dbReference type="Proteomes" id="UP000485058">
    <property type="component" value="Unassembled WGS sequence"/>
</dbReference>
<protein>
    <submittedName>
        <fullName evidence="1">Uncharacterized protein</fullName>
    </submittedName>
</protein>